<dbReference type="EMBL" id="FNGU01000009">
    <property type="protein sequence ID" value="SDM73550.1"/>
    <property type="molecule type" value="Genomic_DNA"/>
</dbReference>
<dbReference type="OrthoDB" id="5405970at2"/>
<dbReference type="STRING" id="392333.SAMN05660860_03079"/>
<sequence>MVRPLDSLIEKPVIVYTSLVAYRGILKEVTEDAIMLRGATGWHQIPMDRIKDIRSG</sequence>
<dbReference type="RefSeq" id="WP_153304557.1">
    <property type="nucleotide sequence ID" value="NZ_FNGU01000009.1"/>
</dbReference>
<evidence type="ECO:0000313" key="1">
    <source>
        <dbReference type="EMBL" id="SDM73550.1"/>
    </source>
</evidence>
<proteinExistence type="predicted"/>
<evidence type="ECO:0000313" key="2">
    <source>
        <dbReference type="Proteomes" id="UP000182146"/>
    </source>
</evidence>
<accession>A0A1G9VN58</accession>
<reference evidence="1 2" key="1">
    <citation type="submission" date="2016-10" db="EMBL/GenBank/DDBJ databases">
        <authorList>
            <person name="de Groot N.N."/>
        </authorList>
    </citation>
    <scope>NUCLEOTIDE SEQUENCE [LARGE SCALE GENOMIC DNA]</scope>
    <source>
        <strain evidence="1 2">DSM 17813</strain>
    </source>
</reference>
<dbReference type="AlphaFoldDB" id="A0A1G9VN58"/>
<protein>
    <submittedName>
        <fullName evidence="1">Uncharacterized protein</fullName>
    </submittedName>
</protein>
<gene>
    <name evidence="1" type="ORF">SAMN05660860_03079</name>
</gene>
<dbReference type="Proteomes" id="UP000182146">
    <property type="component" value="Unassembled WGS sequence"/>
</dbReference>
<organism evidence="1 2">
    <name type="scientific">Geoalkalibacter ferrihydriticus</name>
    <dbReference type="NCBI Taxonomy" id="392333"/>
    <lineage>
        <taxon>Bacteria</taxon>
        <taxon>Pseudomonadati</taxon>
        <taxon>Thermodesulfobacteriota</taxon>
        <taxon>Desulfuromonadia</taxon>
        <taxon>Desulfuromonadales</taxon>
        <taxon>Geoalkalibacteraceae</taxon>
        <taxon>Geoalkalibacter</taxon>
    </lineage>
</organism>
<name>A0A1G9VN58_9BACT</name>